<protein>
    <submittedName>
        <fullName evidence="3">Serine/threonine protein kinase US3</fullName>
    </submittedName>
</protein>
<dbReference type="PROSITE" id="PS50011">
    <property type="entry name" value="PROTEIN_KINASE_DOM"/>
    <property type="match status" value="1"/>
</dbReference>
<keyword evidence="3" id="KW-0808">Transferase</keyword>
<feature type="compositionally biased region" description="Basic and acidic residues" evidence="1">
    <location>
        <begin position="1"/>
        <end position="10"/>
    </location>
</feature>
<evidence type="ECO:0000259" key="2">
    <source>
        <dbReference type="PROSITE" id="PS50011"/>
    </source>
</evidence>
<dbReference type="SUPFAM" id="SSF56112">
    <property type="entry name" value="Protein kinase-like (PK-like)"/>
    <property type="match status" value="1"/>
</dbReference>
<evidence type="ECO:0000313" key="4">
    <source>
        <dbReference type="Proteomes" id="UP000202345"/>
    </source>
</evidence>
<dbReference type="PANTHER" id="PTHR44167">
    <property type="entry name" value="OVARIAN-SPECIFIC SERINE/THREONINE-PROTEIN KINASE LOK-RELATED"/>
    <property type="match status" value="1"/>
</dbReference>
<organism evidence="3">
    <name type="scientific">Columbid alphaherpesvirus 1</name>
    <dbReference type="NCBI Taxonomy" id="93386"/>
    <lineage>
        <taxon>Viruses</taxon>
        <taxon>Duplodnaviria</taxon>
        <taxon>Heunggongvirae</taxon>
        <taxon>Peploviricota</taxon>
        <taxon>Herviviricetes</taxon>
        <taxon>Herpesvirales</taxon>
        <taxon>Orthoherpesviridae</taxon>
        <taxon>Alphaherpesvirinae</taxon>
        <taxon>Mardivirus</taxon>
        <taxon>Mardivirus columbidalpha1</taxon>
    </lineage>
</organism>
<dbReference type="Gene3D" id="1.10.510.10">
    <property type="entry name" value="Transferase(Phosphotransferase) domain 1"/>
    <property type="match status" value="1"/>
</dbReference>
<sequence length="416" mass="46597">MDRTRSKEEGSLGEMSSVASDVPIDHSDTEVAPKMSEGEETPKHTLSKQSEGAAEAKRNSDDLRSITPRSSEDRNDDDGDGDGDGDGNGNGDGDREDATREARTQCTTATHPPLTRHPGYNSAAIVGMQYDIIKTLTPGSEGDVYVCIRHGDETGTKVVVKAGSKGTTEKEVMILRMLNHPSVIKVLHAFRSKATVCMTTPLYRCDLYTYLDRYEIPMKKALKIQWCLLSALAYLHDRGIMHRDVKPENIFLDCPENACLGDFGAACRIVDAPNVPRDYGWSGTLETNAPELLARDPYCANIDVWSAGLVLYELVFPRTSLFGYKVPNGPTSQLKNIIKTLQVHPMEFPRDKSTKLCRIYERYAMMTRSPFTVPYIIRQHKLSLDMEYALCKMIAFDPERRPNARDVLTYDIFHEM</sequence>
<dbReference type="Proteomes" id="UP000202345">
    <property type="component" value="Segment"/>
</dbReference>
<dbReference type="PROSITE" id="PS00108">
    <property type="entry name" value="PROTEIN_KINASE_ST"/>
    <property type="match status" value="1"/>
</dbReference>
<dbReference type="InterPro" id="IPR008271">
    <property type="entry name" value="Ser/Thr_kinase_AS"/>
</dbReference>
<keyword evidence="4" id="KW-1185">Reference proteome</keyword>
<dbReference type="PANTHER" id="PTHR44167:SF24">
    <property type="entry name" value="SERINE_THREONINE-PROTEIN KINASE CHK2"/>
    <property type="match status" value="1"/>
</dbReference>
<evidence type="ECO:0000313" key="3">
    <source>
        <dbReference type="EMBL" id="ARD71418.1"/>
    </source>
</evidence>
<feature type="compositionally biased region" description="Basic and acidic residues" evidence="1">
    <location>
        <begin position="23"/>
        <end position="43"/>
    </location>
</feature>
<name>A0A1V0M8N5_9ALPH</name>
<dbReference type="Gene3D" id="3.30.200.20">
    <property type="entry name" value="Phosphorylase Kinase, domain 1"/>
    <property type="match status" value="1"/>
</dbReference>
<feature type="compositionally biased region" description="Acidic residues" evidence="1">
    <location>
        <begin position="74"/>
        <end position="85"/>
    </location>
</feature>
<gene>
    <name evidence="3" type="ORF">CoHVHLJ_107</name>
</gene>
<accession>A0A1V0M8N5</accession>
<dbReference type="GO" id="GO:0005524">
    <property type="term" value="F:ATP binding"/>
    <property type="evidence" value="ECO:0007669"/>
    <property type="project" value="InterPro"/>
</dbReference>
<keyword evidence="3" id="KW-0723">Serine/threonine-protein kinase</keyword>
<dbReference type="SMART" id="SM00220">
    <property type="entry name" value="S_TKc"/>
    <property type="match status" value="1"/>
</dbReference>
<keyword evidence="3" id="KW-0418">Kinase</keyword>
<proteinExistence type="predicted"/>
<feature type="compositionally biased region" description="Basic and acidic residues" evidence="1">
    <location>
        <begin position="54"/>
        <end position="64"/>
    </location>
</feature>
<dbReference type="Pfam" id="PF00069">
    <property type="entry name" value="Pkinase"/>
    <property type="match status" value="1"/>
</dbReference>
<dbReference type="CDD" id="cd00180">
    <property type="entry name" value="PKc"/>
    <property type="match status" value="1"/>
</dbReference>
<feature type="compositionally biased region" description="Basic and acidic residues" evidence="1">
    <location>
        <begin position="92"/>
        <end position="103"/>
    </location>
</feature>
<evidence type="ECO:0000256" key="1">
    <source>
        <dbReference type="SAM" id="MobiDB-lite"/>
    </source>
</evidence>
<reference evidence="3" key="1">
    <citation type="journal article" date="2017" name="Arch. Virol.">
        <title>Complete genome sequence and evolution analysis of a columbid herpesvirus type 1 from feral pigeon in China.</title>
        <authorList>
            <person name="Guo Y."/>
            <person name="Li S."/>
            <person name="Sun X."/>
            <person name="He Y."/>
            <person name="Zhao H."/>
            <person name="Wang Y."/>
            <person name="Zhao P."/>
            <person name="Xing M."/>
        </authorList>
    </citation>
    <scope>NUCLEOTIDE SEQUENCE [LARGE SCALE GENOMIC DNA]</scope>
    <source>
        <strain evidence="3">HLJ</strain>
    </source>
</reference>
<dbReference type="GO" id="GO:0004674">
    <property type="term" value="F:protein serine/threonine kinase activity"/>
    <property type="evidence" value="ECO:0007669"/>
    <property type="project" value="UniProtKB-KW"/>
</dbReference>
<feature type="region of interest" description="Disordered" evidence="1">
    <location>
        <begin position="1"/>
        <end position="120"/>
    </location>
</feature>
<dbReference type="InterPro" id="IPR000719">
    <property type="entry name" value="Prot_kinase_dom"/>
</dbReference>
<feature type="domain" description="Protein kinase" evidence="2">
    <location>
        <begin position="130"/>
        <end position="416"/>
    </location>
</feature>
<dbReference type="EMBL" id="KX589235">
    <property type="protein sequence ID" value="ARD71418.1"/>
    <property type="molecule type" value="Genomic_DNA"/>
</dbReference>
<dbReference type="InterPro" id="IPR011009">
    <property type="entry name" value="Kinase-like_dom_sf"/>
</dbReference>